<keyword evidence="2" id="KW-1185">Reference proteome</keyword>
<comment type="caution">
    <text evidence="1">The sequence shown here is derived from an EMBL/GenBank/DDBJ whole genome shotgun (WGS) entry which is preliminary data.</text>
</comment>
<dbReference type="EMBL" id="BSXU01001276">
    <property type="protein sequence ID" value="GMG25674.1"/>
    <property type="molecule type" value="Genomic_DNA"/>
</dbReference>
<dbReference type="Proteomes" id="UP001165063">
    <property type="component" value="Unassembled WGS sequence"/>
</dbReference>
<organism evidence="1 2">
    <name type="scientific">Ambrosiozyma monospora</name>
    <name type="common">Yeast</name>
    <name type="synonym">Endomycopsis monosporus</name>
    <dbReference type="NCBI Taxonomy" id="43982"/>
    <lineage>
        <taxon>Eukaryota</taxon>
        <taxon>Fungi</taxon>
        <taxon>Dikarya</taxon>
        <taxon>Ascomycota</taxon>
        <taxon>Saccharomycotina</taxon>
        <taxon>Pichiomycetes</taxon>
        <taxon>Pichiales</taxon>
        <taxon>Pichiaceae</taxon>
        <taxon>Ambrosiozyma</taxon>
    </lineage>
</organism>
<dbReference type="AlphaFoldDB" id="A0A9W6YRT0"/>
<evidence type="ECO:0000313" key="1">
    <source>
        <dbReference type="EMBL" id="GMG25674.1"/>
    </source>
</evidence>
<protein>
    <submittedName>
        <fullName evidence="1">Unnamed protein product</fullName>
    </submittedName>
</protein>
<name>A0A9W6YRT0_AMBMO</name>
<sequence length="116" mass="13858">MADQMGIDGEQLEHTMKAIEKQLKEKDLEPIAEKKRKKFPCLKSAIDSEDWKKFDSIPEFDISELDPEVMDQLLDQLMEDMITYESNHKLSYRLRRLYDGLRCFWAIMTLFRLSYC</sequence>
<accession>A0A9W6YRT0</accession>
<reference evidence="1" key="1">
    <citation type="submission" date="2023-04" db="EMBL/GenBank/DDBJ databases">
        <title>Ambrosiozyma monospora NBRC 1965.</title>
        <authorList>
            <person name="Ichikawa N."/>
            <person name="Sato H."/>
            <person name="Tonouchi N."/>
        </authorList>
    </citation>
    <scope>NUCLEOTIDE SEQUENCE</scope>
    <source>
        <strain evidence="1">NBRC 1965</strain>
    </source>
</reference>
<gene>
    <name evidence="1" type="ORF">Amon01_000315200</name>
</gene>
<proteinExistence type="predicted"/>
<evidence type="ECO:0000313" key="2">
    <source>
        <dbReference type="Proteomes" id="UP001165063"/>
    </source>
</evidence>